<dbReference type="OrthoDB" id="618454at2"/>
<feature type="domain" description="SusD-like N-terminal" evidence="7">
    <location>
        <begin position="26"/>
        <end position="229"/>
    </location>
</feature>
<evidence type="ECO:0000259" key="6">
    <source>
        <dbReference type="Pfam" id="PF07980"/>
    </source>
</evidence>
<protein>
    <submittedName>
        <fullName evidence="8">RagB/SusD family protein</fullName>
    </submittedName>
</protein>
<evidence type="ECO:0000259" key="7">
    <source>
        <dbReference type="Pfam" id="PF14322"/>
    </source>
</evidence>
<dbReference type="EMBL" id="CP003349">
    <property type="protein sequence ID" value="AFD06274.1"/>
    <property type="molecule type" value="Genomic_DNA"/>
</dbReference>
<dbReference type="Pfam" id="PF07980">
    <property type="entry name" value="SusD_RagB"/>
    <property type="match status" value="1"/>
</dbReference>
<dbReference type="HOGENOM" id="CLU_015553_0_0_10"/>
<dbReference type="STRING" id="929556.Solca_1173"/>
<evidence type="ECO:0000313" key="8">
    <source>
        <dbReference type="EMBL" id="AFD06274.1"/>
    </source>
</evidence>
<dbReference type="AlphaFoldDB" id="H8KTD7"/>
<reference evidence="8" key="1">
    <citation type="submission" date="2012-02" db="EMBL/GenBank/DDBJ databases">
        <title>The complete genome of Solitalea canadensis DSM 3403.</title>
        <authorList>
            <consortium name="US DOE Joint Genome Institute (JGI-PGF)"/>
            <person name="Lucas S."/>
            <person name="Copeland A."/>
            <person name="Lapidus A."/>
            <person name="Glavina del Rio T."/>
            <person name="Dalin E."/>
            <person name="Tice H."/>
            <person name="Bruce D."/>
            <person name="Goodwin L."/>
            <person name="Pitluck S."/>
            <person name="Peters L."/>
            <person name="Ovchinnikova G."/>
            <person name="Lu M."/>
            <person name="Kyrpides N."/>
            <person name="Mavromatis K."/>
            <person name="Ivanova N."/>
            <person name="Brettin T."/>
            <person name="Detter J.C."/>
            <person name="Han C."/>
            <person name="Larimer F."/>
            <person name="Land M."/>
            <person name="Hauser L."/>
            <person name="Markowitz V."/>
            <person name="Cheng J.-F."/>
            <person name="Hugenholtz P."/>
            <person name="Woyke T."/>
            <person name="Wu D."/>
            <person name="Spring S."/>
            <person name="Schroeder M."/>
            <person name="Kopitz M."/>
            <person name="Brambilla E."/>
            <person name="Klenk H.-P."/>
            <person name="Eisen J.A."/>
        </authorList>
    </citation>
    <scope>NUCLEOTIDE SEQUENCE</scope>
    <source>
        <strain evidence="8">DSM 3403</strain>
    </source>
</reference>
<evidence type="ECO:0000313" key="9">
    <source>
        <dbReference type="Proteomes" id="UP000007590"/>
    </source>
</evidence>
<dbReference type="SUPFAM" id="SSF48452">
    <property type="entry name" value="TPR-like"/>
    <property type="match status" value="1"/>
</dbReference>
<dbReference type="eggNOG" id="COG2913">
    <property type="taxonomic scope" value="Bacteria"/>
</dbReference>
<evidence type="ECO:0000256" key="2">
    <source>
        <dbReference type="ARBA" id="ARBA00006275"/>
    </source>
</evidence>
<keyword evidence="5" id="KW-0998">Cell outer membrane</keyword>
<dbReference type="Gene3D" id="1.25.40.390">
    <property type="match status" value="1"/>
</dbReference>
<keyword evidence="3" id="KW-0732">Signal</keyword>
<dbReference type="Proteomes" id="UP000007590">
    <property type="component" value="Chromosome"/>
</dbReference>
<comment type="similarity">
    <text evidence="2">Belongs to the SusD family.</text>
</comment>
<dbReference type="InterPro" id="IPR012944">
    <property type="entry name" value="SusD_RagB_dom"/>
</dbReference>
<feature type="domain" description="RagB/SusD" evidence="6">
    <location>
        <begin position="361"/>
        <end position="522"/>
    </location>
</feature>
<evidence type="ECO:0000256" key="5">
    <source>
        <dbReference type="ARBA" id="ARBA00023237"/>
    </source>
</evidence>
<evidence type="ECO:0000256" key="1">
    <source>
        <dbReference type="ARBA" id="ARBA00004442"/>
    </source>
</evidence>
<organism evidence="8 9">
    <name type="scientific">Solitalea canadensis (strain ATCC 29591 / DSM 3403 / JCM 21819 / LMG 8368 / NBRC 15130 / NCIMB 12057 / USAM 9D)</name>
    <name type="common">Flexibacter canadensis</name>
    <dbReference type="NCBI Taxonomy" id="929556"/>
    <lineage>
        <taxon>Bacteria</taxon>
        <taxon>Pseudomonadati</taxon>
        <taxon>Bacteroidota</taxon>
        <taxon>Sphingobacteriia</taxon>
        <taxon>Sphingobacteriales</taxon>
        <taxon>Sphingobacteriaceae</taxon>
        <taxon>Solitalea</taxon>
    </lineage>
</organism>
<gene>
    <name evidence="8" type="ordered locus">Solca_1173</name>
</gene>
<dbReference type="CDD" id="cd08977">
    <property type="entry name" value="SusD"/>
    <property type="match status" value="1"/>
</dbReference>
<evidence type="ECO:0000256" key="4">
    <source>
        <dbReference type="ARBA" id="ARBA00023136"/>
    </source>
</evidence>
<sequence length="522" mass="59121">MKKIRSVRYFILTLSIVMLAGCQKSFLELDPPSQIVESNFYRNENEATQALAGVYHVLQWGQWLGFHPSHAWSEAASDDAYSGGGSQSDGVGIKALDQLRTVTLGEQTYRGLWMIYYNGIARANVFLSKIEKVSASEAFKKQAIAEAKFLRAYFYFELARWYENVPLVTVPLSDPSQYNQPQATPEAVFNQIAKDLEEAISGLPRQSLKQTGARATQWAAKALMARVYLFYNGVYNKDMNAGAVVVNKELVRTYLEDVITAGGFVLTPNFADIFRKSNELGLESVWEISFSDTNPASGVDNQRAGQGNFSVHMFAPRGITDPTYTAGWSYSPITESLYAEFEVDDPRRDETVLYGSQFSKITKSWQYTGYFNKKYSTHSEYKATTGISDANWGNNYRAIRYSDVLLMAAELWLNTDQGKANQYLKMVRDRVKLPETPATVETIRHERRVELAGEGIRYWDLLRYGLPYAKQKIDESSLRGAQYDGDQSRFNMNWDVSKRGRLPIPQVEIDISKGVLKQNEGY</sequence>
<comment type="subcellular location">
    <subcellularLocation>
        <location evidence="1">Cell outer membrane</location>
    </subcellularLocation>
</comment>
<dbReference type="InterPro" id="IPR011990">
    <property type="entry name" value="TPR-like_helical_dom_sf"/>
</dbReference>
<dbReference type="Pfam" id="PF14322">
    <property type="entry name" value="SusD-like_3"/>
    <property type="match status" value="1"/>
</dbReference>
<dbReference type="PROSITE" id="PS51257">
    <property type="entry name" value="PROKAR_LIPOPROTEIN"/>
    <property type="match status" value="1"/>
</dbReference>
<proteinExistence type="inferred from homology"/>
<keyword evidence="9" id="KW-1185">Reference proteome</keyword>
<evidence type="ECO:0000256" key="3">
    <source>
        <dbReference type="ARBA" id="ARBA00022729"/>
    </source>
</evidence>
<accession>H8KTD7</accession>
<dbReference type="GO" id="GO:0009279">
    <property type="term" value="C:cell outer membrane"/>
    <property type="evidence" value="ECO:0007669"/>
    <property type="project" value="UniProtKB-SubCell"/>
</dbReference>
<keyword evidence="4" id="KW-0472">Membrane</keyword>
<dbReference type="RefSeq" id="WP_014679501.1">
    <property type="nucleotide sequence ID" value="NC_017770.1"/>
</dbReference>
<name>H8KTD7_SOLCM</name>
<dbReference type="InterPro" id="IPR033985">
    <property type="entry name" value="SusD-like_N"/>
</dbReference>
<dbReference type="KEGG" id="scn:Solca_1173"/>